<dbReference type="Proteomes" id="UP000680116">
    <property type="component" value="Chromosome"/>
</dbReference>
<evidence type="ECO:0000256" key="10">
    <source>
        <dbReference type="ARBA" id="ARBA00048721"/>
    </source>
</evidence>
<dbReference type="NCBIfam" id="NF000839">
    <property type="entry name" value="PRK00071.1-1"/>
    <property type="match status" value="1"/>
</dbReference>
<comment type="pathway">
    <text evidence="2 11">Cofactor biosynthesis; NAD(+) biosynthesis; deamido-NAD(+) from nicotinate D-ribonucleotide: step 1/1.</text>
</comment>
<dbReference type="PANTHER" id="PTHR39321:SF3">
    <property type="entry name" value="PHOSPHOPANTETHEINE ADENYLYLTRANSFERASE"/>
    <property type="match status" value="1"/>
</dbReference>
<dbReference type="InterPro" id="IPR014729">
    <property type="entry name" value="Rossmann-like_a/b/a_fold"/>
</dbReference>
<comment type="similarity">
    <text evidence="3 11">Belongs to the NadD family.</text>
</comment>
<organism evidence="13 14">
    <name type="scientific">Novilysobacter luteus</name>
    <dbReference type="NCBI Taxonomy" id="2822368"/>
    <lineage>
        <taxon>Bacteria</taxon>
        <taxon>Pseudomonadati</taxon>
        <taxon>Pseudomonadota</taxon>
        <taxon>Gammaproteobacteria</taxon>
        <taxon>Lysobacterales</taxon>
        <taxon>Lysobacteraceae</taxon>
        <taxon>Novilysobacter</taxon>
    </lineage>
</organism>
<keyword evidence="6 11" id="KW-0548">Nucleotidyltransferase</keyword>
<dbReference type="InterPro" id="IPR004821">
    <property type="entry name" value="Cyt_trans-like"/>
</dbReference>
<keyword evidence="4 11" id="KW-0662">Pyridine nucleotide biosynthesis</keyword>
<evidence type="ECO:0000313" key="13">
    <source>
        <dbReference type="EMBL" id="CAG4974955.1"/>
    </source>
</evidence>
<keyword evidence="7 11" id="KW-0547">Nucleotide-binding</keyword>
<dbReference type="CDD" id="cd02165">
    <property type="entry name" value="NMNAT"/>
    <property type="match status" value="1"/>
</dbReference>
<gene>
    <name evidence="11 13" type="primary">nadD</name>
    <name evidence="13" type="ORF">LYB30171_01791</name>
</gene>
<dbReference type="RefSeq" id="WP_215218365.1">
    <property type="nucleotide sequence ID" value="NZ_OU015430.1"/>
</dbReference>
<evidence type="ECO:0000256" key="8">
    <source>
        <dbReference type="ARBA" id="ARBA00022840"/>
    </source>
</evidence>
<dbReference type="Gene3D" id="3.40.50.620">
    <property type="entry name" value="HUPs"/>
    <property type="match status" value="1"/>
</dbReference>
<evidence type="ECO:0000256" key="9">
    <source>
        <dbReference type="ARBA" id="ARBA00023027"/>
    </source>
</evidence>
<dbReference type="Pfam" id="PF01467">
    <property type="entry name" value="CTP_transf_like"/>
    <property type="match status" value="1"/>
</dbReference>
<evidence type="ECO:0000256" key="4">
    <source>
        <dbReference type="ARBA" id="ARBA00022642"/>
    </source>
</evidence>
<name>A0ABN7R2C9_9GAMM</name>
<dbReference type="SUPFAM" id="SSF52374">
    <property type="entry name" value="Nucleotidylyl transferase"/>
    <property type="match status" value="1"/>
</dbReference>
<dbReference type="GO" id="GO:0004515">
    <property type="term" value="F:nicotinate-nucleotide adenylyltransferase activity"/>
    <property type="evidence" value="ECO:0007669"/>
    <property type="project" value="UniProtKB-EC"/>
</dbReference>
<evidence type="ECO:0000259" key="12">
    <source>
        <dbReference type="Pfam" id="PF01467"/>
    </source>
</evidence>
<evidence type="ECO:0000256" key="5">
    <source>
        <dbReference type="ARBA" id="ARBA00022679"/>
    </source>
</evidence>
<evidence type="ECO:0000256" key="11">
    <source>
        <dbReference type="HAMAP-Rule" id="MF_00244"/>
    </source>
</evidence>
<evidence type="ECO:0000256" key="2">
    <source>
        <dbReference type="ARBA" id="ARBA00005019"/>
    </source>
</evidence>
<keyword evidence="9 11" id="KW-0520">NAD</keyword>
<dbReference type="NCBIfam" id="TIGR00482">
    <property type="entry name" value="nicotinate (nicotinamide) nucleotide adenylyltransferase"/>
    <property type="match status" value="1"/>
</dbReference>
<comment type="catalytic activity">
    <reaction evidence="10 11">
        <text>nicotinate beta-D-ribonucleotide + ATP + H(+) = deamido-NAD(+) + diphosphate</text>
        <dbReference type="Rhea" id="RHEA:22860"/>
        <dbReference type="ChEBI" id="CHEBI:15378"/>
        <dbReference type="ChEBI" id="CHEBI:30616"/>
        <dbReference type="ChEBI" id="CHEBI:33019"/>
        <dbReference type="ChEBI" id="CHEBI:57502"/>
        <dbReference type="ChEBI" id="CHEBI:58437"/>
        <dbReference type="EC" id="2.7.7.18"/>
    </reaction>
</comment>
<dbReference type="PANTHER" id="PTHR39321">
    <property type="entry name" value="NICOTINATE-NUCLEOTIDE ADENYLYLTRANSFERASE-RELATED"/>
    <property type="match status" value="1"/>
</dbReference>
<keyword evidence="5 11" id="KW-0808">Transferase</keyword>
<evidence type="ECO:0000313" key="14">
    <source>
        <dbReference type="Proteomes" id="UP000680116"/>
    </source>
</evidence>
<dbReference type="NCBIfam" id="TIGR00125">
    <property type="entry name" value="cyt_tran_rel"/>
    <property type="match status" value="1"/>
</dbReference>
<evidence type="ECO:0000256" key="6">
    <source>
        <dbReference type="ARBA" id="ARBA00022695"/>
    </source>
</evidence>
<evidence type="ECO:0000256" key="7">
    <source>
        <dbReference type="ARBA" id="ARBA00022741"/>
    </source>
</evidence>
<accession>A0ABN7R2C9</accession>
<reference evidence="13 14" key="1">
    <citation type="submission" date="2021-04" db="EMBL/GenBank/DDBJ databases">
        <authorList>
            <person name="Rodrigo-Torres L."/>
            <person name="Arahal R. D."/>
            <person name="Lucena T."/>
        </authorList>
    </citation>
    <scope>NUCLEOTIDE SEQUENCE [LARGE SCALE GENOMIC DNA]</scope>
    <source>
        <strain evidence="13 14">CECT 30171</strain>
    </source>
</reference>
<evidence type="ECO:0000256" key="3">
    <source>
        <dbReference type="ARBA" id="ARBA00009014"/>
    </source>
</evidence>
<keyword evidence="14" id="KW-1185">Reference proteome</keyword>
<protein>
    <recommendedName>
        <fullName evidence="11">Probable nicotinate-nucleotide adenylyltransferase</fullName>
        <ecNumber evidence="11">2.7.7.18</ecNumber>
    </recommendedName>
    <alternativeName>
        <fullName evidence="11">Deamido-NAD(+) diphosphorylase</fullName>
    </alternativeName>
    <alternativeName>
        <fullName evidence="11">Deamido-NAD(+) pyrophosphorylase</fullName>
    </alternativeName>
    <alternativeName>
        <fullName evidence="11">Nicotinate mononucleotide adenylyltransferase</fullName>
        <shortName evidence="11">NaMN adenylyltransferase</shortName>
    </alternativeName>
</protein>
<comment type="function">
    <text evidence="1 11">Catalyzes the reversible adenylation of nicotinate mononucleotide (NaMN) to nicotinic acid adenine dinucleotide (NaAD).</text>
</comment>
<feature type="domain" description="Cytidyltransferase-like" evidence="12">
    <location>
        <begin position="14"/>
        <end position="195"/>
    </location>
</feature>
<dbReference type="EMBL" id="OU015430">
    <property type="protein sequence ID" value="CAG4974955.1"/>
    <property type="molecule type" value="Genomic_DNA"/>
</dbReference>
<sequence length="230" mass="24604">MPEVAVPAPALTVFYGGTFDPVHCGHLGVARHARDRLDATIRLMPAADPPHRAPPGADAVHRARMLDLAVAGEPRLTVDRRELQRATPSYSIDTLHEVRRELGPKAPVALLVGADSLLGLSGWKDWQALFGLAHFIVAERRGVDIGRSVLPGPLAEFLADRWTDAVAALHQVPAGRVLRLRQPLQDGSATEIRARVAAGQSLDGLVPPAVAAYIARHHLYAAGNASSARL</sequence>
<proteinExistence type="inferred from homology"/>
<evidence type="ECO:0000256" key="1">
    <source>
        <dbReference type="ARBA" id="ARBA00002324"/>
    </source>
</evidence>
<dbReference type="InterPro" id="IPR005248">
    <property type="entry name" value="NadD/NMNAT"/>
</dbReference>
<dbReference type="EC" id="2.7.7.18" evidence="11"/>
<keyword evidence="8 11" id="KW-0067">ATP-binding</keyword>
<dbReference type="HAMAP" id="MF_00244">
    <property type="entry name" value="NaMN_adenylyltr"/>
    <property type="match status" value="1"/>
</dbReference>